<reference evidence="1 2" key="1">
    <citation type="submission" date="2018-08" db="EMBL/GenBank/DDBJ databases">
        <authorList>
            <consortium name="Pathogen Informatics"/>
        </authorList>
    </citation>
    <scope>NUCLEOTIDE SEQUENCE [LARGE SCALE GENOMIC DNA]</scope>
    <source>
        <strain evidence="1 2">EuSCAPE_IT371</strain>
    </source>
</reference>
<dbReference type="Proteomes" id="UP000257712">
    <property type="component" value="Unassembled WGS sequence"/>
</dbReference>
<name>A0A8B4TNZ0_9ENTR</name>
<gene>
    <name evidence="1" type="ORF">SAMEA3538780_00429</name>
</gene>
<sequence length="305" mass="32009">MSFLSPSDDSRAISSITGWGGNSSSSTSDTHAWTWNSGDIESFMNNFHPNIYWENKTINPMNSTIRGMLDYMESGQSIANGKNVLGWGGQAFSKGVQRLENMAGVTPEEYWAALEGGAKSIYGDMSGALSNADTAIMNNTYAEMGSNFAQNTQAMMGGQSISASSAMNNSTMSILSAGANSAASEEMKLNAQAMSSALGMSSDLASGYARGYSALTKEALGIGEGAMGAGAKIMGKGISNMWNAGLIDQLAGQLVTNNDRRNSMISHNLPLADDLIWLSAELQTAGIDTNTHSESTTSGGSNGWF</sequence>
<organism evidence="1 2">
    <name type="scientific">Klebsiella quasivariicola</name>
    <dbReference type="NCBI Taxonomy" id="2026240"/>
    <lineage>
        <taxon>Bacteria</taxon>
        <taxon>Pseudomonadati</taxon>
        <taxon>Pseudomonadota</taxon>
        <taxon>Gammaproteobacteria</taxon>
        <taxon>Enterobacterales</taxon>
        <taxon>Enterobacteriaceae</taxon>
        <taxon>Klebsiella/Raoultella group</taxon>
        <taxon>Klebsiella</taxon>
        <taxon>Klebsiella pneumoniae complex</taxon>
    </lineage>
</organism>
<evidence type="ECO:0000313" key="1">
    <source>
        <dbReference type="EMBL" id="SXD86829.1"/>
    </source>
</evidence>
<dbReference type="AlphaFoldDB" id="A0A8B4TNZ0"/>
<evidence type="ECO:0000313" key="2">
    <source>
        <dbReference type="Proteomes" id="UP000257712"/>
    </source>
</evidence>
<dbReference type="RefSeq" id="WP_142832746.1">
    <property type="nucleotide sequence ID" value="NZ_UJZG01000001.1"/>
</dbReference>
<proteinExistence type="predicted"/>
<accession>A0A8B4TNZ0</accession>
<dbReference type="EMBL" id="UJZG01000001">
    <property type="protein sequence ID" value="SXD86829.1"/>
    <property type="molecule type" value="Genomic_DNA"/>
</dbReference>
<comment type="caution">
    <text evidence="1">The sequence shown here is derived from an EMBL/GenBank/DDBJ whole genome shotgun (WGS) entry which is preliminary data.</text>
</comment>
<protein>
    <submittedName>
        <fullName evidence="1">Uncharacterized protein</fullName>
    </submittedName>
</protein>